<proteinExistence type="predicted"/>
<accession>A0A0C1ZPH7</accession>
<sequence>MSTDDGSAAHAGVFAEITDMPDVGIDDEQGTSVSVRVNLTHMGGPAAETIEVVSASLGLDLEPYADIELAVPADFPPFEGLADGDTHELVLRGSIPDNHDDWGLCGDPQQEAADAQRVTLDLVLLVKPGANDDEDELVFESQAVQMNCTFTG</sequence>
<dbReference type="EMBL" id="JMCC02000113">
    <property type="protein sequence ID" value="KIG12923.1"/>
    <property type="molecule type" value="Genomic_DNA"/>
</dbReference>
<name>A0A0C1ZPH7_9BACT</name>
<evidence type="ECO:0000313" key="2">
    <source>
        <dbReference type="Proteomes" id="UP000031599"/>
    </source>
</evidence>
<gene>
    <name evidence="1" type="ORF">DB30_00879</name>
</gene>
<comment type="caution">
    <text evidence="1">The sequence shown here is derived from an EMBL/GenBank/DDBJ whole genome shotgun (WGS) entry which is preliminary data.</text>
</comment>
<reference evidence="1 2" key="1">
    <citation type="submission" date="2014-12" db="EMBL/GenBank/DDBJ databases">
        <title>Genome assembly of Enhygromyxa salina DSM 15201.</title>
        <authorList>
            <person name="Sharma G."/>
            <person name="Subramanian S."/>
        </authorList>
    </citation>
    <scope>NUCLEOTIDE SEQUENCE [LARGE SCALE GENOMIC DNA]</scope>
    <source>
        <strain evidence="1 2">DSM 15201</strain>
    </source>
</reference>
<organism evidence="1 2">
    <name type="scientific">Enhygromyxa salina</name>
    <dbReference type="NCBI Taxonomy" id="215803"/>
    <lineage>
        <taxon>Bacteria</taxon>
        <taxon>Pseudomonadati</taxon>
        <taxon>Myxococcota</taxon>
        <taxon>Polyangia</taxon>
        <taxon>Nannocystales</taxon>
        <taxon>Nannocystaceae</taxon>
        <taxon>Enhygromyxa</taxon>
    </lineage>
</organism>
<evidence type="ECO:0000313" key="1">
    <source>
        <dbReference type="EMBL" id="KIG12923.1"/>
    </source>
</evidence>
<dbReference type="AlphaFoldDB" id="A0A0C1ZPH7"/>
<protein>
    <submittedName>
        <fullName evidence="1">Uncharacterized protein</fullName>
    </submittedName>
</protein>
<dbReference type="Proteomes" id="UP000031599">
    <property type="component" value="Unassembled WGS sequence"/>
</dbReference>